<dbReference type="EMBL" id="FUKO01000019">
    <property type="protein sequence ID" value="SJN28701.1"/>
    <property type="molecule type" value="Genomic_DNA"/>
</dbReference>
<dbReference type="AlphaFoldDB" id="A0A1R4J999"/>
<sequence>MISNRRGTGIADCRWGHEAPCHRGRARQPLRCALGTALGRS</sequence>
<protein>
    <submittedName>
        <fullName evidence="1">Uncharacterized protein</fullName>
    </submittedName>
</protein>
<gene>
    <name evidence="1" type="ORF">FM104_06175</name>
</gene>
<dbReference type="Proteomes" id="UP000196320">
    <property type="component" value="Unassembled WGS sequence"/>
</dbReference>
<organism evidence="1 2">
    <name type="scientific">Microbacterium esteraromaticum</name>
    <dbReference type="NCBI Taxonomy" id="57043"/>
    <lineage>
        <taxon>Bacteria</taxon>
        <taxon>Bacillati</taxon>
        <taxon>Actinomycetota</taxon>
        <taxon>Actinomycetes</taxon>
        <taxon>Micrococcales</taxon>
        <taxon>Microbacteriaceae</taxon>
        <taxon>Microbacterium</taxon>
    </lineage>
</organism>
<evidence type="ECO:0000313" key="1">
    <source>
        <dbReference type="EMBL" id="SJN28701.1"/>
    </source>
</evidence>
<proteinExistence type="predicted"/>
<keyword evidence="2" id="KW-1185">Reference proteome</keyword>
<accession>A0A1R4J999</accession>
<name>A0A1R4J999_9MICO</name>
<reference evidence="1 2" key="1">
    <citation type="submission" date="2017-02" db="EMBL/GenBank/DDBJ databases">
        <authorList>
            <person name="Peterson S.W."/>
        </authorList>
    </citation>
    <scope>NUCLEOTIDE SEQUENCE [LARGE SCALE GENOMIC DNA]</scope>
    <source>
        <strain evidence="1 2">B Mb 05.01</strain>
    </source>
</reference>
<evidence type="ECO:0000313" key="2">
    <source>
        <dbReference type="Proteomes" id="UP000196320"/>
    </source>
</evidence>